<dbReference type="KEGG" id="apra:G3A50_04185"/>
<gene>
    <name evidence="3" type="ORF">G3A50_04185</name>
</gene>
<proteinExistence type="inferred from homology"/>
<dbReference type="FunFam" id="3.40.50.720:FF:000047">
    <property type="entry name" value="NADP-dependent L-serine/L-allo-threonine dehydrogenase"/>
    <property type="match status" value="1"/>
</dbReference>
<dbReference type="AlphaFoldDB" id="A0A6P1YJY1"/>
<dbReference type="InterPro" id="IPR036291">
    <property type="entry name" value="NAD(P)-bd_dom_sf"/>
</dbReference>
<name>A0A6P1YJY1_9HYPH</name>
<comment type="similarity">
    <text evidence="1">Belongs to the short-chain dehydrogenases/reductases (SDR) family.</text>
</comment>
<dbReference type="PANTHER" id="PTHR42901:SF1">
    <property type="entry name" value="ALCOHOL DEHYDROGENASE"/>
    <property type="match status" value="1"/>
</dbReference>
<evidence type="ECO:0000256" key="1">
    <source>
        <dbReference type="ARBA" id="ARBA00006484"/>
    </source>
</evidence>
<evidence type="ECO:0000313" key="4">
    <source>
        <dbReference type="Proteomes" id="UP000464751"/>
    </source>
</evidence>
<dbReference type="Pfam" id="PF00106">
    <property type="entry name" value="adh_short"/>
    <property type="match status" value="1"/>
</dbReference>
<accession>A0A6P1YJY1</accession>
<dbReference type="SUPFAM" id="SSF51735">
    <property type="entry name" value="NAD(P)-binding Rossmann-fold domains"/>
    <property type="match status" value="1"/>
</dbReference>
<protein>
    <submittedName>
        <fullName evidence="3">SDR family NAD(P)-dependent oxidoreductase</fullName>
    </submittedName>
</protein>
<dbReference type="PANTHER" id="PTHR42901">
    <property type="entry name" value="ALCOHOL DEHYDROGENASE"/>
    <property type="match status" value="1"/>
</dbReference>
<sequence>MYQMLDPATLTVLITGATAGIGAASARRFALAGARVIGTGRRADRLIAMRDELGPNFHPLEVDVRDNDAVIAALAGLPEALAKPNVVFANAGLALGLEPAQRASLDDWEDMVDTNIKGLLYTVHATLPGMVERGEGHVVFTGSIAGDYAYPGGNAYGATKAFVKQFSLNLLADLIGTQVRVTNVEPGMVETEFSLVRFHGDKTKSGNVYAGIQPLTAEDIAEQVFFCCTLPRHVAINRIQVFPTCQSFAGMKVQRGEA</sequence>
<dbReference type="RefSeq" id="WP_163074086.1">
    <property type="nucleotide sequence ID" value="NZ_CP048630.1"/>
</dbReference>
<evidence type="ECO:0000313" key="3">
    <source>
        <dbReference type="EMBL" id="QIB33001.1"/>
    </source>
</evidence>
<evidence type="ECO:0000256" key="2">
    <source>
        <dbReference type="ARBA" id="ARBA00023002"/>
    </source>
</evidence>
<dbReference type="EMBL" id="CP048630">
    <property type="protein sequence ID" value="QIB33001.1"/>
    <property type="molecule type" value="Genomic_DNA"/>
</dbReference>
<reference evidence="3 4" key="1">
    <citation type="submission" date="2020-02" db="EMBL/GenBank/DDBJ databases">
        <authorList>
            <person name="Li G."/>
        </authorList>
    </citation>
    <scope>NUCLEOTIDE SEQUENCE [LARGE SCALE GENOMIC DNA]</scope>
    <source>
        <strain evidence="3 4">DSM 102029</strain>
    </source>
</reference>
<keyword evidence="2" id="KW-0560">Oxidoreductase</keyword>
<dbReference type="PRINTS" id="PR00081">
    <property type="entry name" value="GDHRDH"/>
</dbReference>
<dbReference type="InterPro" id="IPR002347">
    <property type="entry name" value="SDR_fam"/>
</dbReference>
<dbReference type="Gene3D" id="3.40.50.720">
    <property type="entry name" value="NAD(P)-binding Rossmann-like Domain"/>
    <property type="match status" value="1"/>
</dbReference>
<organism evidence="3 4">
    <name type="scientific">Ancylobacter pratisalsi</name>
    <dbReference type="NCBI Taxonomy" id="1745854"/>
    <lineage>
        <taxon>Bacteria</taxon>
        <taxon>Pseudomonadati</taxon>
        <taxon>Pseudomonadota</taxon>
        <taxon>Alphaproteobacteria</taxon>
        <taxon>Hyphomicrobiales</taxon>
        <taxon>Xanthobacteraceae</taxon>
        <taxon>Ancylobacter</taxon>
    </lineage>
</organism>
<dbReference type="GO" id="GO:0016616">
    <property type="term" value="F:oxidoreductase activity, acting on the CH-OH group of donors, NAD or NADP as acceptor"/>
    <property type="evidence" value="ECO:0007669"/>
    <property type="project" value="UniProtKB-ARBA"/>
</dbReference>
<keyword evidence="4" id="KW-1185">Reference proteome</keyword>
<dbReference type="Proteomes" id="UP000464751">
    <property type="component" value="Chromosome"/>
</dbReference>